<protein>
    <recommendedName>
        <fullName evidence="2">YCII-related domain-containing protein</fullName>
    </recommendedName>
</protein>
<evidence type="ECO:0000313" key="3">
    <source>
        <dbReference type="EMBL" id="GAA2114695.1"/>
    </source>
</evidence>
<evidence type="ECO:0000259" key="2">
    <source>
        <dbReference type="Pfam" id="PF03795"/>
    </source>
</evidence>
<evidence type="ECO:0000313" key="4">
    <source>
        <dbReference type="Proteomes" id="UP001500575"/>
    </source>
</evidence>
<comment type="caution">
    <text evidence="3">The sequence shown here is derived from an EMBL/GenBank/DDBJ whole genome shotgun (WGS) entry which is preliminary data.</text>
</comment>
<accession>A0ABN2XNK4</accession>
<reference evidence="3 4" key="1">
    <citation type="journal article" date="2019" name="Int. J. Syst. Evol. Microbiol.">
        <title>The Global Catalogue of Microorganisms (GCM) 10K type strain sequencing project: providing services to taxonomists for standard genome sequencing and annotation.</title>
        <authorList>
            <consortium name="The Broad Institute Genomics Platform"/>
            <consortium name="The Broad Institute Genome Sequencing Center for Infectious Disease"/>
            <person name="Wu L."/>
            <person name="Ma J."/>
        </authorList>
    </citation>
    <scope>NUCLEOTIDE SEQUENCE [LARGE SCALE GENOMIC DNA]</scope>
    <source>
        <strain evidence="3 4">JCM 16021</strain>
    </source>
</reference>
<sequence>MARDPNIPDAFDVVTVVVLRRPADAPVMSDEELDDLQARHLAYRADLGRRGLLAANGPFGEQSDPAYRGMSVFACDAAEAARLSDADPSVIAGRLVYDVMEWWVRAGALAFPLAEGPVGERRTLPDD</sequence>
<feature type="domain" description="YCII-related" evidence="2">
    <location>
        <begin position="19"/>
        <end position="102"/>
    </location>
</feature>
<dbReference type="RefSeq" id="WP_344301862.1">
    <property type="nucleotide sequence ID" value="NZ_BAAAQQ010000002.1"/>
</dbReference>
<dbReference type="InterPro" id="IPR011008">
    <property type="entry name" value="Dimeric_a/b-barrel"/>
</dbReference>
<comment type="similarity">
    <text evidence="1">Belongs to the YciI family.</text>
</comment>
<keyword evidence="4" id="KW-1185">Reference proteome</keyword>
<gene>
    <name evidence="3" type="ORF">GCM10009843_03380</name>
</gene>
<organism evidence="3 4">
    <name type="scientific">Nocardioides bigeumensis</name>
    <dbReference type="NCBI Taxonomy" id="433657"/>
    <lineage>
        <taxon>Bacteria</taxon>
        <taxon>Bacillati</taxon>
        <taxon>Actinomycetota</taxon>
        <taxon>Actinomycetes</taxon>
        <taxon>Propionibacteriales</taxon>
        <taxon>Nocardioidaceae</taxon>
        <taxon>Nocardioides</taxon>
    </lineage>
</organism>
<name>A0ABN2XNK4_9ACTN</name>
<dbReference type="SUPFAM" id="SSF54909">
    <property type="entry name" value="Dimeric alpha+beta barrel"/>
    <property type="match status" value="1"/>
</dbReference>
<dbReference type="Pfam" id="PF03795">
    <property type="entry name" value="YCII"/>
    <property type="match status" value="1"/>
</dbReference>
<evidence type="ECO:0000256" key="1">
    <source>
        <dbReference type="ARBA" id="ARBA00007689"/>
    </source>
</evidence>
<dbReference type="InterPro" id="IPR005545">
    <property type="entry name" value="YCII"/>
</dbReference>
<dbReference type="Proteomes" id="UP001500575">
    <property type="component" value="Unassembled WGS sequence"/>
</dbReference>
<proteinExistence type="inferred from homology"/>
<dbReference type="EMBL" id="BAAAQQ010000002">
    <property type="protein sequence ID" value="GAA2114695.1"/>
    <property type="molecule type" value="Genomic_DNA"/>
</dbReference>